<evidence type="ECO:0000313" key="3">
    <source>
        <dbReference type="Proteomes" id="UP000239209"/>
    </source>
</evidence>
<feature type="signal peptide" evidence="1">
    <location>
        <begin position="1"/>
        <end position="44"/>
    </location>
</feature>
<dbReference type="AlphaFoldDB" id="A0A2T0S6B5"/>
<protein>
    <submittedName>
        <fullName evidence="2">Uncharacterized protein</fullName>
    </submittedName>
</protein>
<dbReference type="Proteomes" id="UP000239209">
    <property type="component" value="Unassembled WGS sequence"/>
</dbReference>
<reference evidence="2 3" key="1">
    <citation type="submission" date="2018-03" db="EMBL/GenBank/DDBJ databases">
        <title>Genomic Encyclopedia of Archaeal and Bacterial Type Strains, Phase II (KMG-II): from individual species to whole genera.</title>
        <authorList>
            <person name="Goeker M."/>
        </authorList>
    </citation>
    <scope>NUCLEOTIDE SEQUENCE [LARGE SCALE GENOMIC DNA]</scope>
    <source>
        <strain evidence="2 3">DSM 45348</strain>
    </source>
</reference>
<dbReference type="EMBL" id="PVZG01000007">
    <property type="protein sequence ID" value="PRY28974.1"/>
    <property type="molecule type" value="Genomic_DNA"/>
</dbReference>
<proteinExistence type="predicted"/>
<feature type="chain" id="PRO_5015419429" evidence="1">
    <location>
        <begin position="45"/>
        <end position="169"/>
    </location>
</feature>
<gene>
    <name evidence="2" type="ORF">CLV70_107282</name>
</gene>
<comment type="caution">
    <text evidence="2">The sequence shown here is derived from an EMBL/GenBank/DDBJ whole genome shotgun (WGS) entry which is preliminary data.</text>
</comment>
<keyword evidence="1" id="KW-0732">Signal</keyword>
<accession>A0A2T0S6B5</accession>
<organism evidence="2 3">
    <name type="scientific">Pseudosporangium ferrugineum</name>
    <dbReference type="NCBI Taxonomy" id="439699"/>
    <lineage>
        <taxon>Bacteria</taxon>
        <taxon>Bacillati</taxon>
        <taxon>Actinomycetota</taxon>
        <taxon>Actinomycetes</taxon>
        <taxon>Micromonosporales</taxon>
        <taxon>Micromonosporaceae</taxon>
        <taxon>Pseudosporangium</taxon>
    </lineage>
</organism>
<evidence type="ECO:0000256" key="1">
    <source>
        <dbReference type="SAM" id="SignalP"/>
    </source>
</evidence>
<evidence type="ECO:0000313" key="2">
    <source>
        <dbReference type="EMBL" id="PRY28974.1"/>
    </source>
</evidence>
<keyword evidence="3" id="KW-1185">Reference proteome</keyword>
<sequence>MIRRLARSVAAPGRSRVGRVFAASIVAAIAVAGLNVASASPASAAAGSWTDYGNRNPITSSSATWKCNGTVAITSGVGAQVCAIRSSGGGATQAAIIVRNNLSGAYWIGGHVELWDWANTQRISAWDCAGHDVRSNTWSVCFGKTLTFGAYVNAKGNAGGKNLGLTGRV</sequence>
<name>A0A2T0S6B5_9ACTN</name>